<reference evidence="1 2" key="1">
    <citation type="journal article" date="2019" name="Syst. Appl. Microbiol.">
        <title>Characterization of Bifidobacterium species in feaces of the Egyptian fruit bat: Description of B. vespertilionis sp. nov. and B. rousetti sp. nov.</title>
        <authorList>
            <person name="Modesto M."/>
            <person name="Satti M."/>
            <person name="Watanabe K."/>
            <person name="Puglisi E."/>
            <person name="Morelli L."/>
            <person name="Huang C.-H."/>
            <person name="Liou J.-S."/>
            <person name="Miyashita M."/>
            <person name="Tamura T."/>
            <person name="Saito S."/>
            <person name="Mori K."/>
            <person name="Huang L."/>
            <person name="Sciavilla P."/>
            <person name="Sandri C."/>
            <person name="Spiezio C."/>
            <person name="Vitali F."/>
            <person name="Cavalieri D."/>
            <person name="Perpetuini G."/>
            <person name="Tofalo R."/>
            <person name="Bonetti A."/>
            <person name="Arita M."/>
            <person name="Mattarelli P."/>
        </authorList>
    </citation>
    <scope>NUCLEOTIDE SEQUENCE [LARGE SCALE GENOMIC DNA]</scope>
    <source>
        <strain evidence="1 2">RST17</strain>
    </source>
</reference>
<sequence length="82" mass="8511">MPEQLLERIAAAHRAGRSATEIAHAAGLEPAVVRGAIVADRDRRLGPVADAVFLAPPAAVVAALTGAPAPDAPARRTHNRRH</sequence>
<organism evidence="1 2">
    <name type="scientific">Bifidobacterium myosotis</name>
    <dbReference type="NCBI Taxonomy" id="1630166"/>
    <lineage>
        <taxon>Bacteria</taxon>
        <taxon>Bacillati</taxon>
        <taxon>Actinomycetota</taxon>
        <taxon>Actinomycetes</taxon>
        <taxon>Bifidobacteriales</taxon>
        <taxon>Bifidobacteriaceae</taxon>
        <taxon>Bifidobacterium</taxon>
    </lineage>
</organism>
<evidence type="ECO:0000313" key="1">
    <source>
        <dbReference type="EMBL" id="KAA8828184.1"/>
    </source>
</evidence>
<dbReference type="AlphaFoldDB" id="A0A5M9ZKT6"/>
<proteinExistence type="predicted"/>
<dbReference type="Proteomes" id="UP000410049">
    <property type="component" value="Unassembled WGS sequence"/>
</dbReference>
<name>A0A5M9ZKT6_9BIFI</name>
<dbReference type="EMBL" id="RZUH01000004">
    <property type="protein sequence ID" value="KAA8828184.1"/>
    <property type="molecule type" value="Genomic_DNA"/>
</dbReference>
<evidence type="ECO:0000313" key="2">
    <source>
        <dbReference type="Proteomes" id="UP000410049"/>
    </source>
</evidence>
<protein>
    <submittedName>
        <fullName evidence="1">Uncharacterized protein</fullName>
    </submittedName>
</protein>
<comment type="caution">
    <text evidence="1">The sequence shown here is derived from an EMBL/GenBank/DDBJ whole genome shotgun (WGS) entry which is preliminary data.</text>
</comment>
<accession>A0A5M9ZKT6</accession>
<gene>
    <name evidence="1" type="ORF">EMO91_07015</name>
</gene>
<dbReference type="RefSeq" id="WP_150379351.1">
    <property type="nucleotide sequence ID" value="NZ_RZUH01000004.1"/>
</dbReference>